<dbReference type="Gene3D" id="1.20.1550.10">
    <property type="entry name" value="DsbB-like"/>
    <property type="match status" value="1"/>
</dbReference>
<comment type="caution">
    <text evidence="6">The sequence shown here is derived from an EMBL/GenBank/DDBJ whole genome shotgun (WGS) entry which is preliminary data.</text>
</comment>
<dbReference type="InterPro" id="IPR003752">
    <property type="entry name" value="DiS_bond_form_DsbB/BdbC"/>
</dbReference>
<evidence type="ECO:0000313" key="6">
    <source>
        <dbReference type="EMBL" id="MFD0986055.1"/>
    </source>
</evidence>
<evidence type="ECO:0000256" key="3">
    <source>
        <dbReference type="ARBA" id="ARBA00022989"/>
    </source>
</evidence>
<keyword evidence="7" id="KW-1185">Reference proteome</keyword>
<dbReference type="Pfam" id="PF02600">
    <property type="entry name" value="DsbB"/>
    <property type="match status" value="1"/>
</dbReference>
<feature type="transmembrane region" description="Helical" evidence="5">
    <location>
        <begin position="49"/>
        <end position="68"/>
    </location>
</feature>
<accession>A0ABW3J6J8</accession>
<dbReference type="EMBL" id="JBHTJO010000001">
    <property type="protein sequence ID" value="MFD0986055.1"/>
    <property type="molecule type" value="Genomic_DNA"/>
</dbReference>
<dbReference type="InterPro" id="IPR024199">
    <property type="entry name" value="Uncharacterised_DsbB"/>
</dbReference>
<evidence type="ECO:0000256" key="2">
    <source>
        <dbReference type="ARBA" id="ARBA00022692"/>
    </source>
</evidence>
<keyword evidence="3 5" id="KW-1133">Transmembrane helix</keyword>
<comment type="subcellular location">
    <subcellularLocation>
        <location evidence="1">Membrane</location>
        <topology evidence="1">Multi-pass membrane protein</topology>
    </subcellularLocation>
</comment>
<evidence type="ECO:0000256" key="5">
    <source>
        <dbReference type="SAM" id="Phobius"/>
    </source>
</evidence>
<feature type="transmembrane region" description="Helical" evidence="5">
    <location>
        <begin position="142"/>
        <end position="162"/>
    </location>
</feature>
<dbReference type="InterPro" id="IPR023380">
    <property type="entry name" value="DsbB-like_sf"/>
</dbReference>
<proteinExistence type="predicted"/>
<keyword evidence="4 5" id="KW-0472">Membrane</keyword>
<dbReference type="Proteomes" id="UP001597102">
    <property type="component" value="Unassembled WGS sequence"/>
</dbReference>
<dbReference type="RefSeq" id="WP_379085463.1">
    <property type="nucleotide sequence ID" value="NZ_JBHTJO010000001.1"/>
</dbReference>
<evidence type="ECO:0000313" key="7">
    <source>
        <dbReference type="Proteomes" id="UP001597102"/>
    </source>
</evidence>
<sequence>MTRLKARGPLAISSLLVCAIALITILSALAFEHIGGYPPCHLCLQERYAYYFAVPAAAFVFGMTTNWAGLARVLLGIVALAFAINVAVSVYHVGVEFKWWEGPAACTGGAASGDWQELAEQLRQTSVVRCDEPALTVLGLSLAAWNGIVSLILMAIAGWGVAVTRSASEEHYDL</sequence>
<dbReference type="SUPFAM" id="SSF158442">
    <property type="entry name" value="DsbB-like"/>
    <property type="match status" value="1"/>
</dbReference>
<gene>
    <name evidence="6" type="ORF">ACFQ2F_02965</name>
</gene>
<name>A0ABW3J6J8_9HYPH</name>
<evidence type="ECO:0000256" key="1">
    <source>
        <dbReference type="ARBA" id="ARBA00004141"/>
    </source>
</evidence>
<dbReference type="PIRSF" id="PIRSF033913">
    <property type="entry name" value="S-S_format_DsbB"/>
    <property type="match status" value="1"/>
</dbReference>
<feature type="transmembrane region" description="Helical" evidence="5">
    <location>
        <begin position="73"/>
        <end position="93"/>
    </location>
</feature>
<keyword evidence="2 5" id="KW-0812">Transmembrane</keyword>
<organism evidence="6 7">
    <name type="scientific">Methyloligella solikamskensis</name>
    <dbReference type="NCBI Taxonomy" id="1177756"/>
    <lineage>
        <taxon>Bacteria</taxon>
        <taxon>Pseudomonadati</taxon>
        <taxon>Pseudomonadota</taxon>
        <taxon>Alphaproteobacteria</taxon>
        <taxon>Hyphomicrobiales</taxon>
        <taxon>Hyphomicrobiaceae</taxon>
        <taxon>Methyloligella</taxon>
    </lineage>
</organism>
<evidence type="ECO:0000256" key="4">
    <source>
        <dbReference type="ARBA" id="ARBA00023136"/>
    </source>
</evidence>
<reference evidence="7" key="1">
    <citation type="journal article" date="2019" name="Int. J. Syst. Evol. Microbiol.">
        <title>The Global Catalogue of Microorganisms (GCM) 10K type strain sequencing project: providing services to taxonomists for standard genome sequencing and annotation.</title>
        <authorList>
            <consortium name="The Broad Institute Genomics Platform"/>
            <consortium name="The Broad Institute Genome Sequencing Center for Infectious Disease"/>
            <person name="Wu L."/>
            <person name="Ma J."/>
        </authorList>
    </citation>
    <scope>NUCLEOTIDE SEQUENCE [LARGE SCALE GENOMIC DNA]</scope>
    <source>
        <strain evidence="7">CCUG 61697</strain>
    </source>
</reference>
<protein>
    <submittedName>
        <fullName evidence="6">Disulfide bond formation protein B</fullName>
    </submittedName>
</protein>